<feature type="compositionally biased region" description="Polar residues" evidence="2">
    <location>
        <begin position="299"/>
        <end position="319"/>
    </location>
</feature>
<feature type="region of interest" description="Disordered" evidence="2">
    <location>
        <begin position="170"/>
        <end position="237"/>
    </location>
</feature>
<feature type="coiled-coil region" evidence="1">
    <location>
        <begin position="517"/>
        <end position="547"/>
    </location>
</feature>
<feature type="compositionally biased region" description="Low complexity" evidence="2">
    <location>
        <begin position="181"/>
        <end position="191"/>
    </location>
</feature>
<proteinExistence type="predicted"/>
<comment type="caution">
    <text evidence="3">The sequence shown here is derived from an EMBL/GenBank/DDBJ whole genome shotgun (WGS) entry which is preliminary data.</text>
</comment>
<evidence type="ECO:0000256" key="2">
    <source>
        <dbReference type="SAM" id="MobiDB-lite"/>
    </source>
</evidence>
<name>A0A6L2Q6U7_COPFO</name>
<feature type="compositionally biased region" description="Polar residues" evidence="2">
    <location>
        <begin position="170"/>
        <end position="180"/>
    </location>
</feature>
<evidence type="ECO:0008006" key="5">
    <source>
        <dbReference type="Google" id="ProtNLM"/>
    </source>
</evidence>
<protein>
    <recommendedName>
        <fullName evidence="5">Coiled-coil domain-containing protein 177</fullName>
    </recommendedName>
</protein>
<dbReference type="PANTHER" id="PTHR33663">
    <property type="entry name" value="COILED-COIL DOMAIN-CONTAINING PROTEIN 177"/>
    <property type="match status" value="1"/>
</dbReference>
<evidence type="ECO:0000313" key="4">
    <source>
        <dbReference type="Proteomes" id="UP000502823"/>
    </source>
</evidence>
<dbReference type="OrthoDB" id="200110at2759"/>
<dbReference type="EMBL" id="BLKM01002316">
    <property type="protein sequence ID" value="GFG40589.1"/>
    <property type="molecule type" value="Genomic_DNA"/>
</dbReference>
<organism evidence="3 4">
    <name type="scientific">Coptotermes formosanus</name>
    <name type="common">Formosan subterranean termite</name>
    <dbReference type="NCBI Taxonomy" id="36987"/>
    <lineage>
        <taxon>Eukaryota</taxon>
        <taxon>Metazoa</taxon>
        <taxon>Ecdysozoa</taxon>
        <taxon>Arthropoda</taxon>
        <taxon>Hexapoda</taxon>
        <taxon>Insecta</taxon>
        <taxon>Pterygota</taxon>
        <taxon>Neoptera</taxon>
        <taxon>Polyneoptera</taxon>
        <taxon>Dictyoptera</taxon>
        <taxon>Blattodea</taxon>
        <taxon>Blattoidea</taxon>
        <taxon>Termitoidae</taxon>
        <taxon>Rhinotermitidae</taxon>
        <taxon>Coptotermes</taxon>
    </lineage>
</organism>
<keyword evidence="1" id="KW-0175">Coiled coil</keyword>
<evidence type="ECO:0000256" key="1">
    <source>
        <dbReference type="SAM" id="Coils"/>
    </source>
</evidence>
<dbReference type="PANTHER" id="PTHR33663:SF2">
    <property type="entry name" value="COILED-COIL DOMAIN-CONTAINING PROTEIN 177"/>
    <property type="match status" value="1"/>
</dbReference>
<feature type="compositionally biased region" description="Low complexity" evidence="2">
    <location>
        <begin position="222"/>
        <end position="236"/>
    </location>
</feature>
<dbReference type="AlphaFoldDB" id="A0A6L2Q6U7"/>
<evidence type="ECO:0000313" key="3">
    <source>
        <dbReference type="EMBL" id="GFG40589.1"/>
    </source>
</evidence>
<feature type="coiled-coil region" evidence="1">
    <location>
        <begin position="404"/>
        <end position="476"/>
    </location>
</feature>
<accession>A0A6L2Q6U7</accession>
<feature type="region of interest" description="Disordered" evidence="2">
    <location>
        <begin position="299"/>
        <end position="321"/>
    </location>
</feature>
<dbReference type="InParanoid" id="A0A6L2Q6U7"/>
<gene>
    <name evidence="3" type="ORF">Cfor_06626</name>
</gene>
<dbReference type="Pfam" id="PF15558">
    <property type="entry name" value="DUF4659"/>
    <property type="match status" value="1"/>
</dbReference>
<sequence>MKTKSFDKPLYLNLYNFNTSAAQDYPYVLTSPRSLEACRKAGYKPVELLYKSLQEYQDDLGSDTSTQVYQLYADQEQERLSKLEKCRAIRQELMTQLGSLKENAPPLSPTEYQKRIKTLVPSTRKERLDKENTLRSTGKKATALKALENNHNTDPKCEDVDTLYLIGEATSTSQSTNKRQTTSTSTSPSNSHRPPDIRSSKKIVGKCKSFTTAPQLQLHRGSSSSEISSISSTSASLKLNRRKTRLSSIHFGKSCSRTSIKHLQKISSLPSSASSHGTNKCKIKCPNLNRKQNAHDYRITTNSDSNHTSRSGSTDSSATPLKRKQVSFSYMSTEDLYLSEHDRRILELMALKKEIERENDEFAYQAHQLWEQDRQEREQQNNVEMAQWKEIVAEKRRLENIENSHKMEEMKQSLRQSQQQLESRIRQKEECATKLRRAVEQRKMSEVVERSQSAAKRRAEAEAAHHQRELEAAVWQKMLDEQQKLRLERAETTRIHHQETYRRRVASANRVEELRHQERWQQMQEETKAALQELRKLCRQREEHAQEKYRQIQQNRNRQLKGHSLERALRFQQVHQLHDELDLGLKKWQEQILALQWEATQQAEAKATRQLESKRQKVETENRARWLRHTHLMDRISREDEARMCYIRQLITQKETKMQQMAKKRDLAIRESRLHAQTTADLREHIRRTLSPETFDRKVARVALEMRIAGRPPTASPPMTRSHIFLG</sequence>
<dbReference type="InterPro" id="IPR029090">
    <property type="entry name" value="DUF4659"/>
</dbReference>
<reference evidence="4" key="1">
    <citation type="submission" date="2020-01" db="EMBL/GenBank/DDBJ databases">
        <title>Draft genome sequence of the Termite Coptotermes fromosanus.</title>
        <authorList>
            <person name="Itakura S."/>
            <person name="Yosikawa Y."/>
            <person name="Umezawa K."/>
        </authorList>
    </citation>
    <scope>NUCLEOTIDE SEQUENCE [LARGE SCALE GENOMIC DNA]</scope>
</reference>
<dbReference type="Proteomes" id="UP000502823">
    <property type="component" value="Unassembled WGS sequence"/>
</dbReference>
<keyword evidence="4" id="KW-1185">Reference proteome</keyword>